<dbReference type="Proteomes" id="UP000038009">
    <property type="component" value="Unassembled WGS sequence"/>
</dbReference>
<keyword evidence="2" id="KW-1185">Reference proteome</keyword>
<sequence>MPRGAAAAAFPFEGAFDMQLSNYVLHLLCSRTPYDVSAPPQGGSVGAASDSPTGLRNYGCDLPYTRAEGRATEDIALWDRLGAVVHRCWTDLPSEVGRGGRADAFTNFSEMCPAPCLHVLLIECILPLLMRTLAEQRFLWVQATQGNAAHSRQFARRVCRQQGPRRVGLWPLVFRRAAPHLLRTPLTLSRYLLRPPVRPASCCSA</sequence>
<dbReference type="VEuPathDB" id="TriTrypDB:Lsey_0113_0110"/>
<evidence type="ECO:0000313" key="1">
    <source>
        <dbReference type="EMBL" id="KPI86850.1"/>
    </source>
</evidence>
<protein>
    <submittedName>
        <fullName evidence="1">Uncharacterized protein</fullName>
    </submittedName>
</protein>
<evidence type="ECO:0000313" key="2">
    <source>
        <dbReference type="Proteomes" id="UP000038009"/>
    </source>
</evidence>
<gene>
    <name evidence="1" type="ORF">ABL78_4086</name>
</gene>
<dbReference type="EMBL" id="LJSK01000113">
    <property type="protein sequence ID" value="KPI86850.1"/>
    <property type="molecule type" value="Genomic_DNA"/>
</dbReference>
<reference evidence="1 2" key="1">
    <citation type="journal article" date="2015" name="PLoS Pathog.">
        <title>Leptomonas seymouri: Adaptations to the Dixenous Life Cycle Analyzed by Genome Sequencing, Transcriptome Profiling and Co-infection with Leishmania donovani.</title>
        <authorList>
            <person name="Kraeva N."/>
            <person name="Butenko A."/>
            <person name="Hlavacova J."/>
            <person name="Kostygov A."/>
            <person name="Myskova J."/>
            <person name="Grybchuk D."/>
            <person name="Lestinova T."/>
            <person name="Votypka J."/>
            <person name="Volf P."/>
            <person name="Opperdoes F."/>
            <person name="Flegontov P."/>
            <person name="Lukes J."/>
            <person name="Yurchenko V."/>
        </authorList>
    </citation>
    <scope>NUCLEOTIDE SEQUENCE [LARGE SCALE GENOMIC DNA]</scope>
    <source>
        <strain evidence="1 2">ATCC 30220</strain>
    </source>
</reference>
<dbReference type="AlphaFoldDB" id="A0A0N1I3Y7"/>
<comment type="caution">
    <text evidence="1">The sequence shown here is derived from an EMBL/GenBank/DDBJ whole genome shotgun (WGS) entry which is preliminary data.</text>
</comment>
<name>A0A0N1I3Y7_LEPSE</name>
<proteinExistence type="predicted"/>
<dbReference type="OrthoDB" id="250683at2759"/>
<organism evidence="1 2">
    <name type="scientific">Leptomonas seymouri</name>
    <dbReference type="NCBI Taxonomy" id="5684"/>
    <lineage>
        <taxon>Eukaryota</taxon>
        <taxon>Discoba</taxon>
        <taxon>Euglenozoa</taxon>
        <taxon>Kinetoplastea</taxon>
        <taxon>Metakinetoplastina</taxon>
        <taxon>Trypanosomatida</taxon>
        <taxon>Trypanosomatidae</taxon>
        <taxon>Leishmaniinae</taxon>
        <taxon>Leptomonas</taxon>
    </lineage>
</organism>
<accession>A0A0N1I3Y7</accession>